<feature type="transmembrane region" description="Helical" evidence="6">
    <location>
        <begin position="336"/>
        <end position="354"/>
    </location>
</feature>
<dbReference type="OrthoDB" id="3654456at2"/>
<organism evidence="8 9">
    <name type="scientific">Streptomyces davaonensis (strain DSM 101723 / JCM 4913 / KCC S-0913 / 768)</name>
    <dbReference type="NCBI Taxonomy" id="1214101"/>
    <lineage>
        <taxon>Bacteria</taxon>
        <taxon>Bacillati</taxon>
        <taxon>Actinomycetota</taxon>
        <taxon>Actinomycetes</taxon>
        <taxon>Kitasatosporales</taxon>
        <taxon>Streptomycetaceae</taxon>
        <taxon>Streptomyces</taxon>
    </lineage>
</organism>
<dbReference type="Proteomes" id="UP000008043">
    <property type="component" value="Chromosome"/>
</dbReference>
<gene>
    <name evidence="8" type="ORF">BN159_3360</name>
</gene>
<feature type="domain" description="ABC3 transporter permease C-terminal" evidence="7">
    <location>
        <begin position="204"/>
        <end position="317"/>
    </location>
</feature>
<evidence type="ECO:0000256" key="3">
    <source>
        <dbReference type="ARBA" id="ARBA00022692"/>
    </source>
</evidence>
<reference evidence="8 9" key="1">
    <citation type="journal article" date="2012" name="J. Bacteriol.">
        <title>Genome sequence of the bacterium Streptomyces davawensis JCM 4913 and heterologous production of the unique antibiotic roseoflavin.</title>
        <authorList>
            <person name="Jankowitsch F."/>
            <person name="Schwarz J."/>
            <person name="Ruckert C."/>
            <person name="Gust B."/>
            <person name="Szczepanowski R."/>
            <person name="Blom J."/>
            <person name="Pelzer S."/>
            <person name="Kalinowski J."/>
            <person name="Mack M."/>
        </authorList>
    </citation>
    <scope>NUCLEOTIDE SEQUENCE [LARGE SCALE GENOMIC DNA]</scope>
    <source>
        <strain evidence="9">DSM 101723 / JCM 4913 / KCC S-0913 / 768</strain>
    </source>
</reference>
<dbReference type="GO" id="GO:0005886">
    <property type="term" value="C:plasma membrane"/>
    <property type="evidence" value="ECO:0007669"/>
    <property type="project" value="UniProtKB-SubCell"/>
</dbReference>
<feature type="transmembrane region" description="Helical" evidence="6">
    <location>
        <begin position="366"/>
        <end position="387"/>
    </location>
</feature>
<keyword evidence="2" id="KW-1003">Cell membrane</keyword>
<evidence type="ECO:0000259" key="7">
    <source>
        <dbReference type="Pfam" id="PF02687"/>
    </source>
</evidence>
<dbReference type="PATRIC" id="fig|1214101.3.peg.3410"/>
<dbReference type="STRING" id="1214101.BN159_3360"/>
<feature type="transmembrane region" description="Helical" evidence="6">
    <location>
        <begin position="196"/>
        <end position="220"/>
    </location>
</feature>
<evidence type="ECO:0000256" key="2">
    <source>
        <dbReference type="ARBA" id="ARBA00022475"/>
    </source>
</evidence>
<proteinExistence type="predicted"/>
<keyword evidence="3 6" id="KW-0812">Transmembrane</keyword>
<dbReference type="PANTHER" id="PTHR30287:SF2">
    <property type="entry name" value="BLL1001 PROTEIN"/>
    <property type="match status" value="1"/>
</dbReference>
<feature type="domain" description="ABC3 transporter permease C-terminal" evidence="7">
    <location>
        <begin position="655"/>
        <end position="763"/>
    </location>
</feature>
<dbReference type="EMBL" id="HE971709">
    <property type="protein sequence ID" value="CCK27739.1"/>
    <property type="molecule type" value="Genomic_DNA"/>
</dbReference>
<evidence type="ECO:0000256" key="1">
    <source>
        <dbReference type="ARBA" id="ARBA00004651"/>
    </source>
</evidence>
<feature type="transmembrane region" description="Helical" evidence="6">
    <location>
        <begin position="652"/>
        <end position="671"/>
    </location>
</feature>
<dbReference type="eggNOG" id="COG0577">
    <property type="taxonomic scope" value="Bacteria"/>
</dbReference>
<dbReference type="KEGG" id="sdv:BN159_3360"/>
<dbReference type="Pfam" id="PF02687">
    <property type="entry name" value="FtsX"/>
    <property type="match status" value="2"/>
</dbReference>
<keyword evidence="4 6" id="KW-1133">Transmembrane helix</keyword>
<feature type="transmembrane region" description="Helical" evidence="6">
    <location>
        <begin position="700"/>
        <end position="726"/>
    </location>
</feature>
<dbReference type="RefSeq" id="WP_015658116.1">
    <property type="nucleotide sequence ID" value="NC_020504.1"/>
</dbReference>
<feature type="transmembrane region" description="Helical" evidence="6">
    <location>
        <begin position="252"/>
        <end position="274"/>
    </location>
</feature>
<keyword evidence="9" id="KW-1185">Reference proteome</keyword>
<feature type="transmembrane region" description="Helical" evidence="6">
    <location>
        <begin position="26"/>
        <end position="46"/>
    </location>
</feature>
<protein>
    <submittedName>
        <fullName evidence="8">Integral membrane protein</fullName>
    </submittedName>
</protein>
<dbReference type="PANTHER" id="PTHR30287">
    <property type="entry name" value="MEMBRANE COMPONENT OF PREDICTED ABC SUPERFAMILY METABOLITE UPTAKE TRANSPORTER"/>
    <property type="match status" value="1"/>
</dbReference>
<dbReference type="InterPro" id="IPR038766">
    <property type="entry name" value="Membrane_comp_ABC_pdt"/>
</dbReference>
<dbReference type="InterPro" id="IPR003838">
    <property type="entry name" value="ABC3_permease_C"/>
</dbReference>
<evidence type="ECO:0000256" key="4">
    <source>
        <dbReference type="ARBA" id="ARBA00022989"/>
    </source>
</evidence>
<feature type="transmembrane region" description="Helical" evidence="6">
    <location>
        <begin position="738"/>
        <end position="760"/>
    </location>
</feature>
<keyword evidence="5 6" id="KW-0472">Membrane</keyword>
<dbReference type="HOGENOM" id="CLU_021084_0_0_11"/>
<dbReference type="AlphaFoldDB" id="K4R4U5"/>
<accession>K4R4U5</accession>
<comment type="subcellular location">
    <subcellularLocation>
        <location evidence="1">Cell membrane</location>
        <topology evidence="1">Multi-pass membrane protein</topology>
    </subcellularLocation>
</comment>
<evidence type="ECO:0000313" key="9">
    <source>
        <dbReference type="Proteomes" id="UP000008043"/>
    </source>
</evidence>
<evidence type="ECO:0000256" key="6">
    <source>
        <dbReference type="SAM" id="Phobius"/>
    </source>
</evidence>
<name>K4R4U5_STRDJ</name>
<evidence type="ECO:0000313" key="8">
    <source>
        <dbReference type="EMBL" id="CCK27739.1"/>
    </source>
</evidence>
<evidence type="ECO:0000256" key="5">
    <source>
        <dbReference type="ARBA" id="ARBA00023136"/>
    </source>
</evidence>
<sequence length="775" mass="82484">MNQWGRDLALGFRFAFAGGREGWTRALLTAVGVGLGVALLLLTTAIPNALAARDDRANDRTDITYSGQVPAKADDTLVVADADTDFRGADIRGRTLEPEGPRAPLPPGVDSFPAVGEMVVSPALKRLLESDGGALLRERLPDRIVGTIGDSGLVGSADLTFYRGGQGIGQYVDGAQVTRIDRYGDPDPYETDMDPVLVLLVLVVFVALLMPVAVFIAAAVRFGGERRDRRLAALRLVGSDGRMTRRIAAGEALAGALLGLVLGTVFFLIGRQIAGSVEVFRFSVFPADLNPSPALALLVAVLVPAAAVLVTLLALRGVVIEPLGVVRTAKPTRRRLWWRLLLPLGGLAMLYPMIGQGNDDGEFNQYLVIGGVMLLLVGVTALLPWVVETVVARLGGGGVAWQLAVRRLQLSSGTAARLVNGVAVAVAGAIALQMLFAGVEKDYTKDTGYDLTTAQMEVTTGGGVELAHATEQLRRTEGVRQVVSHSEGYLGDTRLDPARTSEVTVGGCAALREVADLPTCRDGDVFAVRDAEWDTDTPQLARPGTTLYLDPSYEGDVRGREVAWKVPEGIRKVATHKDLSGRERGGFLITPKALPEAARPAMTGRAYIGLDASVPDARERVRNTAAALGPLVLPHDWSATQSNERYDSIRTGLFVGAVCVLLLIGSSLLVSQLEQLRERKKLLSALVAFGTRRRTLSLSVLWQTAIPVALGLLLASAVGLTLGAVLLRMTDTKVRVDWASLLSMTGAAAVVVLAVTLLSLPPLLRLMRPDGLRTE</sequence>
<feature type="transmembrane region" description="Helical" evidence="6">
    <location>
        <begin position="294"/>
        <end position="315"/>
    </location>
</feature>